<feature type="active site" description="Proton donor/acceptor" evidence="2">
    <location>
        <position position="185"/>
    </location>
</feature>
<keyword evidence="5" id="KW-0670">Pyruvate</keyword>
<dbReference type="PIRSF" id="PIRSF006241">
    <property type="entry name" value="HyI"/>
    <property type="match status" value="1"/>
</dbReference>
<feature type="signal peptide" evidence="3">
    <location>
        <begin position="1"/>
        <end position="25"/>
    </location>
</feature>
<organism evidence="5 6">
    <name type="scientific">Botrimarina hoheduenensis</name>
    <dbReference type="NCBI Taxonomy" id="2528000"/>
    <lineage>
        <taxon>Bacteria</taxon>
        <taxon>Pseudomonadati</taxon>
        <taxon>Planctomycetota</taxon>
        <taxon>Planctomycetia</taxon>
        <taxon>Pirellulales</taxon>
        <taxon>Lacipirellulaceae</taxon>
        <taxon>Botrimarina</taxon>
    </lineage>
</organism>
<dbReference type="PROSITE" id="PS51318">
    <property type="entry name" value="TAT"/>
    <property type="match status" value="1"/>
</dbReference>
<name>A0A5C5W8T3_9BACT</name>
<dbReference type="PANTHER" id="PTHR43489">
    <property type="entry name" value="ISOMERASE"/>
    <property type="match status" value="1"/>
</dbReference>
<dbReference type="RefSeq" id="WP_146573376.1">
    <property type="nucleotide sequence ID" value="NZ_SJPH01000003.1"/>
</dbReference>
<evidence type="ECO:0000313" key="5">
    <source>
        <dbReference type="EMBL" id="TWT46673.1"/>
    </source>
</evidence>
<feature type="chain" id="PRO_5023037502" evidence="3">
    <location>
        <begin position="26"/>
        <end position="307"/>
    </location>
</feature>
<dbReference type="Proteomes" id="UP000318995">
    <property type="component" value="Unassembled WGS sequence"/>
</dbReference>
<evidence type="ECO:0000256" key="1">
    <source>
        <dbReference type="ARBA" id="ARBA00023235"/>
    </source>
</evidence>
<sequence length="307" mass="34078" precursor="true">MQRRNFLAAAATAAATAVTTSPASAQSTTQDAGTKPFRLRYAPHFGLFRNAAGNDLVAQLEFAAAQGFRDWEDNTMHKRPVEEQTRIAAAMERLGIRMGVFVAYGVGSFDKRSFTGSDKKLREEAVAEVRASVEVAKRVNAKWMTVVPGAFSIDVEEGYQTARCIDLLRRCAEVLEPHDLVMVLEPLNWWKNHAGLFLRKIPQAYEICRGVDSPACKILFDVYHQQIQEGNLIPNIDLAWDEIAYFQVGDNPGRNEPGTGEINYRNVFKHLHTRGFDGVVGMEHGASRGGKEGDLAVIEAYRTADAF</sequence>
<evidence type="ECO:0000256" key="3">
    <source>
        <dbReference type="SAM" id="SignalP"/>
    </source>
</evidence>
<dbReference type="NCBIfam" id="TIGR01409">
    <property type="entry name" value="TAT_signal_seq"/>
    <property type="match status" value="1"/>
</dbReference>
<dbReference type="InterPro" id="IPR019546">
    <property type="entry name" value="TAT_signal_bac_arc"/>
</dbReference>
<dbReference type="OrthoDB" id="9786584at2"/>
<reference evidence="5 6" key="1">
    <citation type="submission" date="2019-02" db="EMBL/GenBank/DDBJ databases">
        <title>Deep-cultivation of Planctomycetes and their phenomic and genomic characterization uncovers novel biology.</title>
        <authorList>
            <person name="Wiegand S."/>
            <person name="Jogler M."/>
            <person name="Boedeker C."/>
            <person name="Pinto D."/>
            <person name="Vollmers J."/>
            <person name="Rivas-Marin E."/>
            <person name="Kohn T."/>
            <person name="Peeters S.H."/>
            <person name="Heuer A."/>
            <person name="Rast P."/>
            <person name="Oberbeckmann S."/>
            <person name="Bunk B."/>
            <person name="Jeske O."/>
            <person name="Meyerdierks A."/>
            <person name="Storesund J.E."/>
            <person name="Kallscheuer N."/>
            <person name="Luecker S."/>
            <person name="Lage O.M."/>
            <person name="Pohl T."/>
            <person name="Merkel B.J."/>
            <person name="Hornburger P."/>
            <person name="Mueller R.-W."/>
            <person name="Bruemmer F."/>
            <person name="Labrenz M."/>
            <person name="Spormann A.M."/>
            <person name="Op Den Camp H."/>
            <person name="Overmann J."/>
            <person name="Amann R."/>
            <person name="Jetten M.S.M."/>
            <person name="Mascher T."/>
            <person name="Medema M.H."/>
            <person name="Devos D.P."/>
            <person name="Kaster A.-K."/>
            <person name="Ovreas L."/>
            <person name="Rohde M."/>
            <person name="Galperin M.Y."/>
            <person name="Jogler C."/>
        </authorList>
    </citation>
    <scope>NUCLEOTIDE SEQUENCE [LARGE SCALE GENOMIC DNA]</scope>
    <source>
        <strain evidence="5 6">Pla111</strain>
    </source>
</reference>
<dbReference type="InterPro" id="IPR026040">
    <property type="entry name" value="HyI-like"/>
</dbReference>
<accession>A0A5C5W8T3</accession>
<keyword evidence="1 5" id="KW-0413">Isomerase</keyword>
<proteinExistence type="predicted"/>
<dbReference type="Gene3D" id="3.20.20.150">
    <property type="entry name" value="Divalent-metal-dependent TIM barrel enzymes"/>
    <property type="match status" value="1"/>
</dbReference>
<evidence type="ECO:0000313" key="6">
    <source>
        <dbReference type="Proteomes" id="UP000318995"/>
    </source>
</evidence>
<dbReference type="SUPFAM" id="SSF51658">
    <property type="entry name" value="Xylose isomerase-like"/>
    <property type="match status" value="1"/>
</dbReference>
<evidence type="ECO:0000259" key="4">
    <source>
        <dbReference type="Pfam" id="PF01261"/>
    </source>
</evidence>
<comment type="caution">
    <text evidence="5">The sequence shown here is derived from an EMBL/GenBank/DDBJ whole genome shotgun (WGS) entry which is preliminary data.</text>
</comment>
<dbReference type="AlphaFoldDB" id="A0A5C5W8T3"/>
<dbReference type="InterPro" id="IPR006311">
    <property type="entry name" value="TAT_signal"/>
</dbReference>
<protein>
    <submittedName>
        <fullName evidence="5">Hydroxypyruvate isomerase</fullName>
        <ecNumber evidence="5">5.3.1.22</ecNumber>
    </submittedName>
</protein>
<dbReference type="InterPro" id="IPR036237">
    <property type="entry name" value="Xyl_isomerase-like_sf"/>
</dbReference>
<gene>
    <name evidence="5" type="primary">hyi</name>
    <name evidence="5" type="ORF">Pla111_17740</name>
</gene>
<evidence type="ECO:0000256" key="2">
    <source>
        <dbReference type="PIRSR" id="PIRSR006241-50"/>
    </source>
</evidence>
<feature type="active site" description="Proton donor/acceptor" evidence="2">
    <location>
        <position position="283"/>
    </location>
</feature>
<keyword evidence="3" id="KW-0732">Signal</keyword>
<dbReference type="Pfam" id="PF01261">
    <property type="entry name" value="AP_endonuc_2"/>
    <property type="match status" value="1"/>
</dbReference>
<dbReference type="GO" id="GO:0008903">
    <property type="term" value="F:hydroxypyruvate isomerase activity"/>
    <property type="evidence" value="ECO:0007669"/>
    <property type="project" value="UniProtKB-EC"/>
</dbReference>
<keyword evidence="6" id="KW-1185">Reference proteome</keyword>
<feature type="domain" description="Xylose isomerase-like TIM barrel" evidence="4">
    <location>
        <begin position="61"/>
        <end position="288"/>
    </location>
</feature>
<dbReference type="EMBL" id="SJPH01000003">
    <property type="protein sequence ID" value="TWT46673.1"/>
    <property type="molecule type" value="Genomic_DNA"/>
</dbReference>
<dbReference type="EC" id="5.3.1.22" evidence="5"/>
<dbReference type="InterPro" id="IPR013022">
    <property type="entry name" value="Xyl_isomerase-like_TIM-brl"/>
</dbReference>
<dbReference type="InterPro" id="IPR050417">
    <property type="entry name" value="Sugar_Epim/Isomerase"/>
</dbReference>